<evidence type="ECO:0000313" key="2">
    <source>
        <dbReference type="Proteomes" id="UP000276133"/>
    </source>
</evidence>
<dbReference type="AlphaFoldDB" id="A0A3M7RBT5"/>
<evidence type="ECO:0000313" key="1">
    <source>
        <dbReference type="EMBL" id="RNA20745.1"/>
    </source>
</evidence>
<protein>
    <submittedName>
        <fullName evidence="1">Uncharacterized protein</fullName>
    </submittedName>
</protein>
<dbReference type="EMBL" id="REGN01003793">
    <property type="protein sequence ID" value="RNA20745.1"/>
    <property type="molecule type" value="Genomic_DNA"/>
</dbReference>
<name>A0A3M7RBT5_BRAPC</name>
<dbReference type="Proteomes" id="UP000276133">
    <property type="component" value="Unassembled WGS sequence"/>
</dbReference>
<proteinExistence type="predicted"/>
<accession>A0A3M7RBT5</accession>
<comment type="caution">
    <text evidence="1">The sequence shown here is derived from an EMBL/GenBank/DDBJ whole genome shotgun (WGS) entry which is preliminary data.</text>
</comment>
<gene>
    <name evidence="1" type="ORF">BpHYR1_032312</name>
</gene>
<organism evidence="1 2">
    <name type="scientific">Brachionus plicatilis</name>
    <name type="common">Marine rotifer</name>
    <name type="synonym">Brachionus muelleri</name>
    <dbReference type="NCBI Taxonomy" id="10195"/>
    <lineage>
        <taxon>Eukaryota</taxon>
        <taxon>Metazoa</taxon>
        <taxon>Spiralia</taxon>
        <taxon>Gnathifera</taxon>
        <taxon>Rotifera</taxon>
        <taxon>Eurotatoria</taxon>
        <taxon>Monogononta</taxon>
        <taxon>Pseudotrocha</taxon>
        <taxon>Ploima</taxon>
        <taxon>Brachionidae</taxon>
        <taxon>Brachionus</taxon>
    </lineage>
</organism>
<reference evidence="1 2" key="1">
    <citation type="journal article" date="2018" name="Sci. Rep.">
        <title>Genomic signatures of local adaptation to the degree of environmental predictability in rotifers.</title>
        <authorList>
            <person name="Franch-Gras L."/>
            <person name="Hahn C."/>
            <person name="Garcia-Roger E.M."/>
            <person name="Carmona M.J."/>
            <person name="Serra M."/>
            <person name="Gomez A."/>
        </authorList>
    </citation>
    <scope>NUCLEOTIDE SEQUENCE [LARGE SCALE GENOMIC DNA]</scope>
    <source>
        <strain evidence="1">HYR1</strain>
    </source>
</reference>
<sequence length="104" mass="12388">MTKLLTDQLCYLDIETNTTTKRNLWIISFKNTFNHNQLTGKQIQINQKEYTIESAKESEKTKKVFTYKFIILRPNFHKRLIADHLISKGIGQNEIKDLYDEYCQ</sequence>
<keyword evidence="2" id="KW-1185">Reference proteome</keyword>